<name>A0A835M9E6_9MAGN</name>
<reference evidence="1 2" key="1">
    <citation type="submission" date="2020-10" db="EMBL/GenBank/DDBJ databases">
        <title>The Coptis chinensis genome and diversification of protoberbering-type alkaloids.</title>
        <authorList>
            <person name="Wang B."/>
            <person name="Shu S."/>
            <person name="Song C."/>
            <person name="Liu Y."/>
        </authorList>
    </citation>
    <scope>NUCLEOTIDE SEQUENCE [LARGE SCALE GENOMIC DNA]</scope>
    <source>
        <strain evidence="1">HL-2020</strain>
        <tissue evidence="1">Leaf</tissue>
    </source>
</reference>
<sequence length="91" mass="10439">MLARLATKRFLEIRQIFRQPPSQTCRSLSTAFNYHLDSPDNKPDTPWEFNHNNQVKSSVYDLLSTQPSISAVKISVVKALRCNTFFVAHNT</sequence>
<organism evidence="1 2">
    <name type="scientific">Coptis chinensis</name>
    <dbReference type="NCBI Taxonomy" id="261450"/>
    <lineage>
        <taxon>Eukaryota</taxon>
        <taxon>Viridiplantae</taxon>
        <taxon>Streptophyta</taxon>
        <taxon>Embryophyta</taxon>
        <taxon>Tracheophyta</taxon>
        <taxon>Spermatophyta</taxon>
        <taxon>Magnoliopsida</taxon>
        <taxon>Ranunculales</taxon>
        <taxon>Ranunculaceae</taxon>
        <taxon>Coptidoideae</taxon>
        <taxon>Coptis</taxon>
    </lineage>
</organism>
<protein>
    <submittedName>
        <fullName evidence="1">Uncharacterized protein</fullName>
    </submittedName>
</protein>
<accession>A0A835M9E6</accession>
<proteinExistence type="predicted"/>
<evidence type="ECO:0000313" key="1">
    <source>
        <dbReference type="EMBL" id="KAF9618669.1"/>
    </source>
</evidence>
<comment type="caution">
    <text evidence="1">The sequence shown here is derived from an EMBL/GenBank/DDBJ whole genome shotgun (WGS) entry which is preliminary data.</text>
</comment>
<dbReference type="OrthoDB" id="1934092at2759"/>
<evidence type="ECO:0000313" key="2">
    <source>
        <dbReference type="Proteomes" id="UP000631114"/>
    </source>
</evidence>
<dbReference type="Proteomes" id="UP000631114">
    <property type="component" value="Unassembled WGS sequence"/>
</dbReference>
<gene>
    <name evidence="1" type="ORF">IFM89_002364</name>
</gene>
<dbReference type="AlphaFoldDB" id="A0A835M9E6"/>
<keyword evidence="2" id="KW-1185">Reference proteome</keyword>
<dbReference type="EMBL" id="JADFTS010000002">
    <property type="protein sequence ID" value="KAF9618669.1"/>
    <property type="molecule type" value="Genomic_DNA"/>
</dbReference>